<sequence length="328" mass="35916">MKKLNKISSILLCFLLMLFTACGSTEAKVADDKLEKTKTEMQKTEQAKIDKAEEKIANSIKEGSNNTTVNGNLKVHFIHVGQADSILIHEPSGKSMFIDAANNDDSDLVVTYLRAQGISKLDYVVGTHPHEDYIGGVDVAINTFDIENVILSKATSSTKTYKDVLLSIKNKGLKVITATGEKTFDLGNSKCEIVAPNGSDYEDLNNYSVVIKVTYGNNSFLFTGYVEDISENEMLSKGYNLKADLLKVEHHGSHSSTTPQFLKAVSPKYAIISVGKDNKYGHPAQEILSKLSSVRVHVYRTDKMGTIIATSDAKPQGYGACKKCHPPK</sequence>
<dbReference type="EMBL" id="CP120733">
    <property type="protein sequence ID" value="WFD08719.1"/>
    <property type="molecule type" value="Genomic_DNA"/>
</dbReference>
<evidence type="ECO:0000259" key="3">
    <source>
        <dbReference type="Pfam" id="PF00753"/>
    </source>
</evidence>
<feature type="signal peptide" evidence="2">
    <location>
        <begin position="1"/>
        <end position="23"/>
    </location>
</feature>
<dbReference type="CDD" id="cd07731">
    <property type="entry name" value="ComA-like_MBL-fold"/>
    <property type="match status" value="1"/>
</dbReference>
<feature type="chain" id="PRO_5047470375" evidence="2">
    <location>
        <begin position="24"/>
        <end position="328"/>
    </location>
</feature>
<evidence type="ECO:0000313" key="5">
    <source>
        <dbReference type="Proteomes" id="UP001222800"/>
    </source>
</evidence>
<proteinExistence type="predicted"/>
<feature type="domain" description="Metallo-beta-lactamase" evidence="3">
    <location>
        <begin position="81"/>
        <end position="275"/>
    </location>
</feature>
<dbReference type="SUPFAM" id="SSF56281">
    <property type="entry name" value="Metallo-hydrolase/oxidoreductase"/>
    <property type="match status" value="1"/>
</dbReference>
<dbReference type="PANTHER" id="PTHR30619">
    <property type="entry name" value="DNA INTERNALIZATION/COMPETENCE PROTEIN COMEC/REC2"/>
    <property type="match status" value="1"/>
</dbReference>
<reference evidence="4 5" key="1">
    <citation type="submission" date="2023-03" db="EMBL/GenBank/DDBJ databases">
        <title>Complete genome sequence of Tepidibacter sp. SWIR-1, isolated from a deep-sea hydrothermal vent.</title>
        <authorList>
            <person name="Li X."/>
        </authorList>
    </citation>
    <scope>NUCLEOTIDE SEQUENCE [LARGE SCALE GENOMIC DNA]</scope>
    <source>
        <strain evidence="4 5">SWIR-1</strain>
    </source>
</reference>
<dbReference type="PROSITE" id="PS51257">
    <property type="entry name" value="PROKAR_LIPOPROTEIN"/>
    <property type="match status" value="1"/>
</dbReference>
<protein>
    <submittedName>
        <fullName evidence="4">ComEC/Rec2 family competence protein</fullName>
    </submittedName>
</protein>
<organism evidence="4 5">
    <name type="scientific">Tepidibacter hydrothermalis</name>
    <dbReference type="NCBI Taxonomy" id="3036126"/>
    <lineage>
        <taxon>Bacteria</taxon>
        <taxon>Bacillati</taxon>
        <taxon>Bacillota</taxon>
        <taxon>Clostridia</taxon>
        <taxon>Peptostreptococcales</taxon>
        <taxon>Peptostreptococcaceae</taxon>
        <taxon>Tepidibacter</taxon>
    </lineage>
</organism>
<dbReference type="Proteomes" id="UP001222800">
    <property type="component" value="Chromosome"/>
</dbReference>
<dbReference type="Pfam" id="PF00753">
    <property type="entry name" value="Lactamase_B"/>
    <property type="match status" value="1"/>
</dbReference>
<dbReference type="InterPro" id="IPR001279">
    <property type="entry name" value="Metallo-B-lactamas"/>
</dbReference>
<evidence type="ECO:0000313" key="4">
    <source>
        <dbReference type="EMBL" id="WFD08719.1"/>
    </source>
</evidence>
<keyword evidence="5" id="KW-1185">Reference proteome</keyword>
<dbReference type="InterPro" id="IPR052159">
    <property type="entry name" value="Competence_DNA_uptake"/>
</dbReference>
<dbReference type="InterPro" id="IPR036866">
    <property type="entry name" value="RibonucZ/Hydroxyglut_hydro"/>
</dbReference>
<gene>
    <name evidence="4" type="ORF">P4S50_09940</name>
</gene>
<feature type="coiled-coil region" evidence="1">
    <location>
        <begin position="27"/>
        <end position="62"/>
    </location>
</feature>
<dbReference type="Gene3D" id="3.60.15.10">
    <property type="entry name" value="Ribonuclease Z/Hydroxyacylglutathione hydrolase-like"/>
    <property type="match status" value="1"/>
</dbReference>
<dbReference type="InterPro" id="IPR035681">
    <property type="entry name" value="ComA-like_MBL"/>
</dbReference>
<keyword evidence="1" id="KW-0175">Coiled coil</keyword>
<keyword evidence="2" id="KW-0732">Signal</keyword>
<dbReference type="PANTHER" id="PTHR30619:SF7">
    <property type="entry name" value="BETA-LACTAMASE DOMAIN PROTEIN"/>
    <property type="match status" value="1"/>
</dbReference>
<dbReference type="RefSeq" id="WP_277730627.1">
    <property type="nucleotide sequence ID" value="NZ_CP120733.1"/>
</dbReference>
<name>A0ABY8EAU0_9FIRM</name>
<evidence type="ECO:0000256" key="2">
    <source>
        <dbReference type="SAM" id="SignalP"/>
    </source>
</evidence>
<evidence type="ECO:0000256" key="1">
    <source>
        <dbReference type="SAM" id="Coils"/>
    </source>
</evidence>
<accession>A0ABY8EAU0</accession>